<dbReference type="InterPro" id="IPR003663">
    <property type="entry name" value="Sugar/inositol_transpt"/>
</dbReference>
<keyword evidence="10" id="KW-1185">Reference proteome</keyword>
<keyword evidence="5 7" id="KW-1133">Transmembrane helix</keyword>
<sequence>MASQQLCGINVLSFYSSALFESAAGGDNPNETWTKIKWFNFCFGFANFIFTLPAYRYIDTRGRRFLLLVSLGGMSLILPAISAFFYIKTPEVRLGLVASFSIAIFTFLYSLGAGPIPFTLSAEVFPLALREVGMSFSVMVNFLGLGLLILFVPELTLKFGHCDGKALASDTFQPVSGVDTSDCPHGQGNLLFFFTGLNVLAFILSFLFIPGAQKVTLEEMNWIFSKRTSHNIAEHLSHPRWLHDRLTPKKVEGELQLTEPIRYVDRFADAV</sequence>
<feature type="transmembrane region" description="Helical" evidence="7">
    <location>
        <begin position="93"/>
        <end position="111"/>
    </location>
</feature>
<dbReference type="OrthoDB" id="6339427at2759"/>
<reference evidence="10" key="1">
    <citation type="submission" date="2017-02" db="EMBL/GenBank/DDBJ databases">
        <authorList>
            <person name="Tafer H."/>
            <person name="Lopandic K."/>
        </authorList>
    </citation>
    <scope>NUCLEOTIDE SEQUENCE [LARGE SCALE GENOMIC DNA]</scope>
    <source>
        <strain evidence="10">CBS 366.77</strain>
    </source>
</reference>
<comment type="similarity">
    <text evidence="2">Belongs to the major facilitator superfamily. Sugar transporter (TC 2.A.1.1) family.</text>
</comment>
<evidence type="ECO:0000256" key="4">
    <source>
        <dbReference type="ARBA" id="ARBA00022692"/>
    </source>
</evidence>
<evidence type="ECO:0000313" key="9">
    <source>
        <dbReference type="EMBL" id="RJE24915.1"/>
    </source>
</evidence>
<evidence type="ECO:0000256" key="5">
    <source>
        <dbReference type="ARBA" id="ARBA00022989"/>
    </source>
</evidence>
<dbReference type="PANTHER" id="PTHR48020">
    <property type="entry name" value="PROTON MYO-INOSITOL COTRANSPORTER"/>
    <property type="match status" value="1"/>
</dbReference>
<dbReference type="Gene3D" id="1.20.1250.20">
    <property type="entry name" value="MFS general substrate transporter like domains"/>
    <property type="match status" value="1"/>
</dbReference>
<dbReference type="EMBL" id="MVGC01000064">
    <property type="protein sequence ID" value="RJE24915.1"/>
    <property type="molecule type" value="Genomic_DNA"/>
</dbReference>
<evidence type="ECO:0000313" key="10">
    <source>
        <dbReference type="Proteomes" id="UP000266188"/>
    </source>
</evidence>
<evidence type="ECO:0000256" key="2">
    <source>
        <dbReference type="ARBA" id="ARBA00010992"/>
    </source>
</evidence>
<dbReference type="InterPro" id="IPR036259">
    <property type="entry name" value="MFS_trans_sf"/>
</dbReference>
<evidence type="ECO:0000256" key="1">
    <source>
        <dbReference type="ARBA" id="ARBA00004141"/>
    </source>
</evidence>
<dbReference type="InterPro" id="IPR050814">
    <property type="entry name" value="Myo-inositol_Transporter"/>
</dbReference>
<dbReference type="PANTHER" id="PTHR48020:SF40">
    <property type="entry name" value="MAJOR FACILITATOR SUPERFAMILY (MFS) PROFILE DOMAIN-CONTAINING PROTEIN"/>
    <property type="match status" value="1"/>
</dbReference>
<feature type="transmembrane region" description="Helical" evidence="7">
    <location>
        <begin position="132"/>
        <end position="152"/>
    </location>
</feature>
<organism evidence="9 10">
    <name type="scientific">Aspergillus sclerotialis</name>
    <dbReference type="NCBI Taxonomy" id="2070753"/>
    <lineage>
        <taxon>Eukaryota</taxon>
        <taxon>Fungi</taxon>
        <taxon>Dikarya</taxon>
        <taxon>Ascomycota</taxon>
        <taxon>Pezizomycotina</taxon>
        <taxon>Eurotiomycetes</taxon>
        <taxon>Eurotiomycetidae</taxon>
        <taxon>Eurotiales</taxon>
        <taxon>Aspergillaceae</taxon>
        <taxon>Aspergillus</taxon>
        <taxon>Aspergillus subgen. Polypaecilum</taxon>
    </lineage>
</organism>
<protein>
    <submittedName>
        <fullName evidence="9">Sugar and other transporter</fullName>
    </submittedName>
</protein>
<name>A0A3A3A4H2_9EURO</name>
<dbReference type="AlphaFoldDB" id="A0A3A3A4H2"/>
<keyword evidence="3" id="KW-0813">Transport</keyword>
<evidence type="ECO:0000256" key="6">
    <source>
        <dbReference type="ARBA" id="ARBA00023136"/>
    </source>
</evidence>
<gene>
    <name evidence="9" type="ORF">PHISCL_02747</name>
</gene>
<evidence type="ECO:0000256" key="7">
    <source>
        <dbReference type="SAM" id="Phobius"/>
    </source>
</evidence>
<dbReference type="GO" id="GO:0022857">
    <property type="term" value="F:transmembrane transporter activity"/>
    <property type="evidence" value="ECO:0007669"/>
    <property type="project" value="InterPro"/>
</dbReference>
<dbReference type="GO" id="GO:0015791">
    <property type="term" value="P:polyol transmembrane transport"/>
    <property type="evidence" value="ECO:0007669"/>
    <property type="project" value="UniProtKB-ARBA"/>
</dbReference>
<feature type="domain" description="Major facilitator superfamily (MFS) profile" evidence="8">
    <location>
        <begin position="1"/>
        <end position="213"/>
    </location>
</feature>
<evidence type="ECO:0000256" key="3">
    <source>
        <dbReference type="ARBA" id="ARBA00022448"/>
    </source>
</evidence>
<keyword evidence="6 7" id="KW-0472">Membrane</keyword>
<dbReference type="SUPFAM" id="SSF103473">
    <property type="entry name" value="MFS general substrate transporter"/>
    <property type="match status" value="1"/>
</dbReference>
<comment type="subcellular location">
    <subcellularLocation>
        <location evidence="1">Membrane</location>
        <topology evidence="1">Multi-pass membrane protein</topology>
    </subcellularLocation>
</comment>
<dbReference type="InterPro" id="IPR020846">
    <property type="entry name" value="MFS_dom"/>
</dbReference>
<comment type="caution">
    <text evidence="9">The sequence shown here is derived from an EMBL/GenBank/DDBJ whole genome shotgun (WGS) entry which is preliminary data.</text>
</comment>
<dbReference type="GO" id="GO:0016020">
    <property type="term" value="C:membrane"/>
    <property type="evidence" value="ECO:0007669"/>
    <property type="project" value="UniProtKB-SubCell"/>
</dbReference>
<feature type="transmembrane region" description="Helical" evidence="7">
    <location>
        <begin position="38"/>
        <end position="58"/>
    </location>
</feature>
<keyword evidence="4 7" id="KW-0812">Transmembrane</keyword>
<dbReference type="Pfam" id="PF00083">
    <property type="entry name" value="Sugar_tr"/>
    <property type="match status" value="1"/>
</dbReference>
<dbReference type="InterPro" id="IPR005828">
    <property type="entry name" value="MFS_sugar_transport-like"/>
</dbReference>
<dbReference type="STRING" id="2070753.A0A3A3A4H2"/>
<dbReference type="Proteomes" id="UP000266188">
    <property type="component" value="Unassembled WGS sequence"/>
</dbReference>
<feature type="transmembrane region" description="Helical" evidence="7">
    <location>
        <begin position="190"/>
        <end position="209"/>
    </location>
</feature>
<feature type="transmembrane region" description="Helical" evidence="7">
    <location>
        <begin position="65"/>
        <end position="87"/>
    </location>
</feature>
<accession>A0A3A3A4H2</accession>
<dbReference type="GO" id="GO:0015798">
    <property type="term" value="P:myo-inositol transport"/>
    <property type="evidence" value="ECO:0007669"/>
    <property type="project" value="UniProtKB-ARBA"/>
</dbReference>
<proteinExistence type="inferred from homology"/>
<dbReference type="PRINTS" id="PR00171">
    <property type="entry name" value="SUGRTRNSPORT"/>
</dbReference>
<dbReference type="PROSITE" id="PS50850">
    <property type="entry name" value="MFS"/>
    <property type="match status" value="1"/>
</dbReference>
<evidence type="ECO:0000259" key="8">
    <source>
        <dbReference type="PROSITE" id="PS50850"/>
    </source>
</evidence>